<feature type="transmembrane region" description="Helical" evidence="1">
    <location>
        <begin position="6"/>
        <end position="24"/>
    </location>
</feature>
<reference evidence="2 3" key="1">
    <citation type="submission" date="2017-02" db="EMBL/GenBank/DDBJ databases">
        <title>Paraburkholderia sophoroidis sp. nov. and Paraburkholderia steynii sp. nov. rhizobial symbionts of the fynbos legume Hypocalyptus sophoroides.</title>
        <authorList>
            <person name="Steenkamp E.T."/>
            <person name="Beukes C.W."/>
            <person name="Van Zyl E."/>
            <person name="Avontuur J."/>
            <person name="Chan W.Y."/>
            <person name="Hassen A."/>
            <person name="Palmer M."/>
            <person name="Mthombeni L."/>
            <person name="Phalane F."/>
            <person name="Sereme K."/>
            <person name="Venter S.N."/>
        </authorList>
    </citation>
    <scope>NUCLEOTIDE SEQUENCE [LARGE SCALE GENOMIC DNA]</scope>
    <source>
        <strain evidence="2 3">HC1.1ba</strain>
    </source>
</reference>
<evidence type="ECO:0000313" key="2">
    <source>
        <dbReference type="EMBL" id="TCG09378.1"/>
    </source>
</evidence>
<dbReference type="Proteomes" id="UP000294200">
    <property type="component" value="Unassembled WGS sequence"/>
</dbReference>
<protein>
    <submittedName>
        <fullName evidence="2">Uncharacterized protein</fullName>
    </submittedName>
</protein>
<comment type="caution">
    <text evidence="2">The sequence shown here is derived from an EMBL/GenBank/DDBJ whole genome shotgun (WGS) entry which is preliminary data.</text>
</comment>
<sequence>MDNTVLYIGGAVAGAIGTVAWWAVRAMHARINENAKDLSDYKLYAEKRFVTSDELTKAIGNLEGSIERLIESVDTNAKEMREWFRLLQQTKADK</sequence>
<keyword evidence="1" id="KW-1133">Transmembrane helix</keyword>
<proteinExistence type="predicted"/>
<dbReference type="AlphaFoldDB" id="A0A4V2NHM4"/>
<dbReference type="EMBL" id="MWML01000013">
    <property type="protein sequence ID" value="TCG09378.1"/>
    <property type="molecule type" value="Genomic_DNA"/>
</dbReference>
<keyword evidence="1" id="KW-0472">Membrane</keyword>
<gene>
    <name evidence="2" type="ORF">BZM27_06145</name>
</gene>
<keyword evidence="3" id="KW-1185">Reference proteome</keyword>
<keyword evidence="1" id="KW-0812">Transmembrane</keyword>
<organism evidence="2 3">
    <name type="scientific">Paraburkholderia steynii</name>
    <dbReference type="NCBI Taxonomy" id="1245441"/>
    <lineage>
        <taxon>Bacteria</taxon>
        <taxon>Pseudomonadati</taxon>
        <taxon>Pseudomonadota</taxon>
        <taxon>Betaproteobacteria</taxon>
        <taxon>Burkholderiales</taxon>
        <taxon>Burkholderiaceae</taxon>
        <taxon>Paraburkholderia</taxon>
    </lineage>
</organism>
<name>A0A4V2NHM4_9BURK</name>
<evidence type="ECO:0000256" key="1">
    <source>
        <dbReference type="SAM" id="Phobius"/>
    </source>
</evidence>
<accession>A0A4V2NHM4</accession>
<evidence type="ECO:0000313" key="3">
    <source>
        <dbReference type="Proteomes" id="UP000294200"/>
    </source>
</evidence>